<evidence type="ECO:0000256" key="2">
    <source>
        <dbReference type="ARBA" id="ARBA00023125"/>
    </source>
</evidence>
<dbReference type="STRING" id="856793.MICA_979"/>
<dbReference type="EMBL" id="CP002382">
    <property type="protein sequence ID" value="AEP09310.1"/>
    <property type="molecule type" value="Genomic_DNA"/>
</dbReference>
<dbReference type="GO" id="GO:0003677">
    <property type="term" value="F:DNA binding"/>
    <property type="evidence" value="ECO:0007669"/>
    <property type="project" value="UniProtKB-KW"/>
</dbReference>
<dbReference type="KEGG" id="mai:MICA_979"/>
<evidence type="ECO:0000256" key="3">
    <source>
        <dbReference type="ARBA" id="ARBA00023163"/>
    </source>
</evidence>
<dbReference type="HOGENOM" id="CLU_109241_0_0_5"/>
<dbReference type="SUPFAM" id="SSF46785">
    <property type="entry name" value="Winged helix' DNA-binding domain"/>
    <property type="match status" value="1"/>
</dbReference>
<dbReference type="InterPro" id="IPR036390">
    <property type="entry name" value="WH_DNA-bd_sf"/>
</dbReference>
<dbReference type="Gene3D" id="1.10.10.10">
    <property type="entry name" value="Winged helix-like DNA-binding domain superfamily/Winged helix DNA-binding domain"/>
    <property type="match status" value="1"/>
</dbReference>
<proteinExistence type="predicted"/>
<keyword evidence="3" id="KW-0804">Transcription</keyword>
<keyword evidence="1" id="KW-0805">Transcription regulation</keyword>
<keyword evidence="6" id="KW-1185">Reference proteome</keyword>
<dbReference type="InterPro" id="IPR036388">
    <property type="entry name" value="WH-like_DNA-bd_sf"/>
</dbReference>
<dbReference type="RefSeq" id="WP_014102533.1">
    <property type="nucleotide sequence ID" value="NC_016026.1"/>
</dbReference>
<sequence>MTTPYYDAIQLIERLHRYFLDVLKVELDRRGVQDINNVQSMILYNIGDDDLTVGELTIRGYYLGSNVSYNVKKMVENGYLIQERSVHDKRSIRVRLSDKGTALRDAIAQMLKRHEEKLGGTELTTQRLSDLNHTLHLIERFWAAQTGFTGALAAEDFD</sequence>
<evidence type="ECO:0000256" key="1">
    <source>
        <dbReference type="ARBA" id="ARBA00023015"/>
    </source>
</evidence>
<dbReference type="GO" id="GO:0003700">
    <property type="term" value="F:DNA-binding transcription factor activity"/>
    <property type="evidence" value="ECO:0007669"/>
    <property type="project" value="InterPro"/>
</dbReference>
<dbReference type="PROSITE" id="PS01117">
    <property type="entry name" value="HTH_MARR_1"/>
    <property type="match status" value="1"/>
</dbReference>
<dbReference type="Proteomes" id="UP000009286">
    <property type="component" value="Chromosome"/>
</dbReference>
<dbReference type="InterPro" id="IPR023187">
    <property type="entry name" value="Tscrpt_reg_MarR-type_CS"/>
</dbReference>
<dbReference type="eggNOG" id="COG1846">
    <property type="taxonomic scope" value="Bacteria"/>
</dbReference>
<organism evidence="5 6">
    <name type="scientific">Micavibrio aeruginosavorus (strain ARL-13)</name>
    <dbReference type="NCBI Taxonomy" id="856793"/>
    <lineage>
        <taxon>Bacteria</taxon>
        <taxon>Pseudomonadati</taxon>
        <taxon>Bdellovibrionota</taxon>
        <taxon>Bdellovibrionia</taxon>
        <taxon>Bdellovibrionales</taxon>
        <taxon>Pseudobdellovibrionaceae</taxon>
        <taxon>Micavibrio</taxon>
    </lineage>
</organism>
<evidence type="ECO:0000313" key="5">
    <source>
        <dbReference type="EMBL" id="AEP09310.1"/>
    </source>
</evidence>
<name>G2KLT1_MICAA</name>
<evidence type="ECO:0000313" key="6">
    <source>
        <dbReference type="Proteomes" id="UP000009286"/>
    </source>
</evidence>
<feature type="domain" description="HTH marR-type" evidence="4">
    <location>
        <begin position="5"/>
        <end position="143"/>
    </location>
</feature>
<dbReference type="OrthoDB" id="9793286at2"/>
<keyword evidence="2" id="KW-0238">DNA-binding</keyword>
<protein>
    <submittedName>
        <fullName evidence="5">MarR family protein</fullName>
    </submittedName>
</protein>
<dbReference type="InterPro" id="IPR000835">
    <property type="entry name" value="HTH_MarR-typ"/>
</dbReference>
<evidence type="ECO:0000259" key="4">
    <source>
        <dbReference type="PROSITE" id="PS50995"/>
    </source>
</evidence>
<dbReference type="AlphaFoldDB" id="G2KLT1"/>
<gene>
    <name evidence="5" type="ordered locus">MICA_979</name>
</gene>
<dbReference type="PROSITE" id="PS50995">
    <property type="entry name" value="HTH_MARR_2"/>
    <property type="match status" value="1"/>
</dbReference>
<reference evidence="5 6" key="1">
    <citation type="journal article" date="2011" name="BMC Genomics">
        <title>Genomic insights into an obligate epibiotic bacterial predator: Micavibrio aeruginosavorus ARL-13.</title>
        <authorList>
            <person name="Wang Z."/>
            <person name="Kadouri D."/>
            <person name="Wu M."/>
        </authorList>
    </citation>
    <scope>NUCLEOTIDE SEQUENCE [LARGE SCALE GENOMIC DNA]</scope>
    <source>
        <strain evidence="5 6">ARL-13</strain>
    </source>
</reference>
<accession>G2KLT1</accession>
<dbReference type="SMART" id="SM00347">
    <property type="entry name" value="HTH_MARR"/>
    <property type="match status" value="1"/>
</dbReference>
<dbReference type="Pfam" id="PF12802">
    <property type="entry name" value="MarR_2"/>
    <property type="match status" value="1"/>
</dbReference>